<keyword evidence="6" id="KW-0521">NADP</keyword>
<comment type="similarity">
    <text evidence="2 6">Belongs to the dTDP-4-dehydrorhamnose reductase family.</text>
</comment>
<sequence length="298" mass="32922">MSSAPSILVLGRQGQLATSLQRLGGQNVIAIGRPEFDFANPETISDLLKQYQPEFVVNAAAWTAVDLAETEIEGAKQGNHLGPAYVAEKCALQHIPFIHISTDYVFNGRKGHPYTEDDHVTPETVYGQTKADGEKAVLSVHPQSIILRTSWVYSPYGRNFVRTMINAGAKNPVLKVVNDQKGNPTSSDDLAHIILAIIDKVRQTTWMDHYHGIFHASGQGEATWFDLANTTLEEAALHGQAKPDIRPVSTLDWPTPAKRPADSRLDTTKLTQVFGLRFPLWRESVAKTVQQIFSSQRG</sequence>
<comment type="cofactor">
    <cofactor evidence="6">
        <name>Mg(2+)</name>
        <dbReference type="ChEBI" id="CHEBI:18420"/>
    </cofactor>
    <text evidence="6">Binds 1 Mg(2+) ion per monomer.</text>
</comment>
<evidence type="ECO:0000313" key="8">
    <source>
        <dbReference type="EMBL" id="QHI96247.1"/>
    </source>
</evidence>
<evidence type="ECO:0000256" key="6">
    <source>
        <dbReference type="RuleBase" id="RU364082"/>
    </source>
</evidence>
<dbReference type="GO" id="GO:0019305">
    <property type="term" value="P:dTDP-rhamnose biosynthetic process"/>
    <property type="evidence" value="ECO:0007669"/>
    <property type="project" value="UniProtKB-UniPathway"/>
</dbReference>
<dbReference type="EMBL" id="CP047652">
    <property type="protein sequence ID" value="QHI96247.1"/>
    <property type="molecule type" value="Genomic_DNA"/>
</dbReference>
<keyword evidence="6 8" id="KW-0560">Oxidoreductase</keyword>
<protein>
    <recommendedName>
        <fullName evidence="4 6">dTDP-4-dehydrorhamnose reductase</fullName>
        <ecNumber evidence="3 6">1.1.1.133</ecNumber>
    </recommendedName>
</protein>
<evidence type="ECO:0000256" key="4">
    <source>
        <dbReference type="ARBA" id="ARBA00017099"/>
    </source>
</evidence>
<evidence type="ECO:0000256" key="1">
    <source>
        <dbReference type="ARBA" id="ARBA00004781"/>
    </source>
</evidence>
<dbReference type="Proteomes" id="UP000463975">
    <property type="component" value="Chromosome"/>
</dbReference>
<dbReference type="RefSeq" id="WP_160619319.1">
    <property type="nucleotide sequence ID" value="NZ_CP047652.1"/>
</dbReference>
<dbReference type="InterPro" id="IPR005913">
    <property type="entry name" value="dTDP_dehydrorham_reduct"/>
</dbReference>
<dbReference type="PANTHER" id="PTHR10491">
    <property type="entry name" value="DTDP-4-DEHYDRORHAMNOSE REDUCTASE"/>
    <property type="match status" value="1"/>
</dbReference>
<keyword evidence="9" id="KW-1185">Reference proteome</keyword>
<dbReference type="Gene3D" id="3.90.25.10">
    <property type="entry name" value="UDP-galactose 4-epimerase, domain 1"/>
    <property type="match status" value="1"/>
</dbReference>
<evidence type="ECO:0000259" key="7">
    <source>
        <dbReference type="Pfam" id="PF04321"/>
    </source>
</evidence>
<dbReference type="InterPro" id="IPR029903">
    <property type="entry name" value="RmlD-like-bd"/>
</dbReference>
<dbReference type="CDD" id="cd05254">
    <property type="entry name" value="dTDP_HR_like_SDR_e"/>
    <property type="match status" value="1"/>
</dbReference>
<evidence type="ECO:0000313" key="9">
    <source>
        <dbReference type="Proteomes" id="UP000463975"/>
    </source>
</evidence>
<organism evidence="8 9">
    <name type="scientific">Aristophania vespae</name>
    <dbReference type="NCBI Taxonomy" id="2697033"/>
    <lineage>
        <taxon>Bacteria</taxon>
        <taxon>Pseudomonadati</taxon>
        <taxon>Pseudomonadota</taxon>
        <taxon>Alphaproteobacteria</taxon>
        <taxon>Acetobacterales</taxon>
        <taxon>Acetobacteraceae</taxon>
        <taxon>Aristophania</taxon>
    </lineage>
</organism>
<dbReference type="NCBIfam" id="TIGR01214">
    <property type="entry name" value="rmlD"/>
    <property type="match status" value="1"/>
</dbReference>
<gene>
    <name evidence="8" type="primary">rfbD</name>
    <name evidence="8" type="ORF">GT348_08435</name>
</gene>
<reference evidence="8 9" key="1">
    <citation type="submission" date="2020-01" db="EMBL/GenBank/DDBJ databases">
        <title>Genome sequencing of strain KACC 21507.</title>
        <authorList>
            <person name="Heo J."/>
            <person name="Kim S.-J."/>
            <person name="Kim J.-S."/>
            <person name="Hong S.-B."/>
            <person name="Kwon S.-W."/>
        </authorList>
    </citation>
    <scope>NUCLEOTIDE SEQUENCE [LARGE SCALE GENOMIC DNA]</scope>
    <source>
        <strain evidence="8 9">KACC 21507</strain>
    </source>
</reference>
<dbReference type="InterPro" id="IPR036291">
    <property type="entry name" value="NAD(P)-bd_dom_sf"/>
</dbReference>
<feature type="domain" description="RmlD-like substrate binding" evidence="7">
    <location>
        <begin position="7"/>
        <end position="291"/>
    </location>
</feature>
<dbReference type="AlphaFoldDB" id="A0A6P1NH93"/>
<dbReference type="PANTHER" id="PTHR10491:SF4">
    <property type="entry name" value="METHIONINE ADENOSYLTRANSFERASE 2 SUBUNIT BETA"/>
    <property type="match status" value="1"/>
</dbReference>
<evidence type="ECO:0000256" key="3">
    <source>
        <dbReference type="ARBA" id="ARBA00012929"/>
    </source>
</evidence>
<dbReference type="SUPFAM" id="SSF51735">
    <property type="entry name" value="NAD(P)-binding Rossmann-fold domains"/>
    <property type="match status" value="1"/>
</dbReference>
<comment type="pathway">
    <text evidence="1 6">Carbohydrate biosynthesis; dTDP-L-rhamnose biosynthesis.</text>
</comment>
<dbReference type="GO" id="GO:0008831">
    <property type="term" value="F:dTDP-4-dehydrorhamnose reductase activity"/>
    <property type="evidence" value="ECO:0007669"/>
    <property type="project" value="UniProtKB-EC"/>
</dbReference>
<dbReference type="Gene3D" id="3.40.50.720">
    <property type="entry name" value="NAD(P)-binding Rossmann-like Domain"/>
    <property type="match status" value="1"/>
</dbReference>
<name>A0A6P1NH93_9PROT</name>
<dbReference type="Pfam" id="PF04321">
    <property type="entry name" value="RmlD_sub_bind"/>
    <property type="match status" value="1"/>
</dbReference>
<comment type="catalytic activity">
    <reaction evidence="5 6">
        <text>dTDP-beta-L-rhamnose + NADP(+) = dTDP-4-dehydro-beta-L-rhamnose + NADPH + H(+)</text>
        <dbReference type="Rhea" id="RHEA:21796"/>
        <dbReference type="ChEBI" id="CHEBI:15378"/>
        <dbReference type="ChEBI" id="CHEBI:57510"/>
        <dbReference type="ChEBI" id="CHEBI:57783"/>
        <dbReference type="ChEBI" id="CHEBI:58349"/>
        <dbReference type="ChEBI" id="CHEBI:62830"/>
        <dbReference type="EC" id="1.1.1.133"/>
    </reaction>
</comment>
<dbReference type="KEGG" id="bomb:GT348_08435"/>
<dbReference type="UniPathway" id="UPA00124"/>
<comment type="function">
    <text evidence="6">Catalyzes the reduction of dTDP-6-deoxy-L-lyxo-4-hexulose to yield dTDP-L-rhamnose.</text>
</comment>
<proteinExistence type="inferred from homology"/>
<accession>A0A6P1NH93</accession>
<evidence type="ECO:0000256" key="5">
    <source>
        <dbReference type="ARBA" id="ARBA00048200"/>
    </source>
</evidence>
<evidence type="ECO:0000256" key="2">
    <source>
        <dbReference type="ARBA" id="ARBA00010944"/>
    </source>
</evidence>
<dbReference type="EC" id="1.1.1.133" evidence="3 6"/>